<dbReference type="EMBL" id="HBUF01342404">
    <property type="protein sequence ID" value="CAG6705385.1"/>
    <property type="molecule type" value="Transcribed_RNA"/>
</dbReference>
<dbReference type="EMBL" id="HBUF01342405">
    <property type="protein sequence ID" value="CAG6705389.1"/>
    <property type="molecule type" value="Transcribed_RNA"/>
</dbReference>
<protein>
    <submittedName>
        <fullName evidence="1">Uncharacterized protein</fullName>
    </submittedName>
</protein>
<reference evidence="1" key="1">
    <citation type="submission" date="2021-05" db="EMBL/GenBank/DDBJ databases">
        <authorList>
            <person name="Alioto T."/>
            <person name="Alioto T."/>
            <person name="Gomez Garrido J."/>
        </authorList>
    </citation>
    <scope>NUCLEOTIDE SEQUENCE</scope>
</reference>
<sequence>MGHFIRILQRFRHHFLDIAKNGNFLVTFEGIFNVGGRFGLVPEVERHSIVIILFGFNMVPPMEGNIKDVSTTYNSFHAMRLSKFWKPFQVGIVKVNLTLSIMGIRHRGRIQTVKLFGRKENAPFYASDANK</sequence>
<organism evidence="1">
    <name type="scientific">Cacopsylla melanoneura</name>
    <dbReference type="NCBI Taxonomy" id="428564"/>
    <lineage>
        <taxon>Eukaryota</taxon>
        <taxon>Metazoa</taxon>
        <taxon>Ecdysozoa</taxon>
        <taxon>Arthropoda</taxon>
        <taxon>Hexapoda</taxon>
        <taxon>Insecta</taxon>
        <taxon>Pterygota</taxon>
        <taxon>Neoptera</taxon>
        <taxon>Paraneoptera</taxon>
        <taxon>Hemiptera</taxon>
        <taxon>Sternorrhyncha</taxon>
        <taxon>Psylloidea</taxon>
        <taxon>Psyllidae</taxon>
        <taxon>Psyllinae</taxon>
        <taxon>Cacopsylla</taxon>
    </lineage>
</organism>
<name>A0A8D8UDY7_9HEMI</name>
<proteinExistence type="predicted"/>
<dbReference type="EMBL" id="HBUF01342409">
    <property type="protein sequence ID" value="CAG6705406.1"/>
    <property type="molecule type" value="Transcribed_RNA"/>
</dbReference>
<evidence type="ECO:0000313" key="1">
    <source>
        <dbReference type="EMBL" id="CAG6705385.1"/>
    </source>
</evidence>
<dbReference type="AlphaFoldDB" id="A0A8D8UDY7"/>
<accession>A0A8D8UDY7</accession>